<dbReference type="PROSITE" id="PS51186">
    <property type="entry name" value="GNAT"/>
    <property type="match status" value="1"/>
</dbReference>
<keyword evidence="1" id="KW-0808">Transferase</keyword>
<organism evidence="4 5">
    <name type="scientific">Rhizosaccharibacter radicis</name>
    <dbReference type="NCBI Taxonomy" id="2782605"/>
    <lineage>
        <taxon>Bacteria</taxon>
        <taxon>Pseudomonadati</taxon>
        <taxon>Pseudomonadota</taxon>
        <taxon>Alphaproteobacteria</taxon>
        <taxon>Acetobacterales</taxon>
        <taxon>Acetobacteraceae</taxon>
        <taxon>Rhizosaccharibacter</taxon>
    </lineage>
</organism>
<reference evidence="4 5" key="1">
    <citation type="submission" date="2022-06" db="EMBL/GenBank/DDBJ databases">
        <title>Rhizosaccharibacter gen. nov. sp. nov. KSS12, endophytic bacteria isolated from sugarcane.</title>
        <authorList>
            <person name="Pitiwittayakul N."/>
        </authorList>
    </citation>
    <scope>NUCLEOTIDE SEQUENCE [LARGE SCALE GENOMIC DNA]</scope>
    <source>
        <strain evidence="4 5">KSS12</strain>
    </source>
</reference>
<evidence type="ECO:0000259" key="3">
    <source>
        <dbReference type="PROSITE" id="PS51186"/>
    </source>
</evidence>
<dbReference type="InterPro" id="IPR050832">
    <property type="entry name" value="Bact_Acetyltransf"/>
</dbReference>
<dbReference type="Pfam" id="PF00583">
    <property type="entry name" value="Acetyltransf_1"/>
    <property type="match status" value="1"/>
</dbReference>
<gene>
    <name evidence="4" type="ORF">NFI88_02500</name>
</gene>
<protein>
    <submittedName>
        <fullName evidence="4">GNAT family N-acetyltransferase</fullName>
    </submittedName>
</protein>
<accession>A0ABT1VTP7</accession>
<evidence type="ECO:0000313" key="5">
    <source>
        <dbReference type="Proteomes" id="UP001524547"/>
    </source>
</evidence>
<evidence type="ECO:0000256" key="1">
    <source>
        <dbReference type="ARBA" id="ARBA00022679"/>
    </source>
</evidence>
<dbReference type="Proteomes" id="UP001524547">
    <property type="component" value="Unassembled WGS sequence"/>
</dbReference>
<dbReference type="Gene3D" id="3.40.630.30">
    <property type="match status" value="1"/>
</dbReference>
<keyword evidence="5" id="KW-1185">Reference proteome</keyword>
<evidence type="ECO:0000256" key="2">
    <source>
        <dbReference type="ARBA" id="ARBA00023315"/>
    </source>
</evidence>
<proteinExistence type="predicted"/>
<dbReference type="EMBL" id="JAMZEJ010000002">
    <property type="protein sequence ID" value="MCQ8239710.1"/>
    <property type="molecule type" value="Genomic_DNA"/>
</dbReference>
<dbReference type="RefSeq" id="WP_422918461.1">
    <property type="nucleotide sequence ID" value="NZ_JAMZEJ010000002.1"/>
</dbReference>
<feature type="domain" description="N-acetyltransferase" evidence="3">
    <location>
        <begin position="7"/>
        <end position="149"/>
    </location>
</feature>
<dbReference type="InterPro" id="IPR016181">
    <property type="entry name" value="Acyl_CoA_acyltransferase"/>
</dbReference>
<comment type="caution">
    <text evidence="4">The sequence shown here is derived from an EMBL/GenBank/DDBJ whole genome shotgun (WGS) entry which is preliminary data.</text>
</comment>
<dbReference type="InterPro" id="IPR000182">
    <property type="entry name" value="GNAT_dom"/>
</dbReference>
<dbReference type="PANTHER" id="PTHR43877">
    <property type="entry name" value="AMINOALKYLPHOSPHONATE N-ACETYLTRANSFERASE-RELATED-RELATED"/>
    <property type="match status" value="1"/>
</dbReference>
<sequence length="149" mass="15901">MSNRYGLEIRMAAIADAAGLAELLGSADLDAPSRALPARLEATRDGENAVFLALEWGPPSGVVALHRFRSLLSDAPVARIDLLLVSEDARRRGIARLLVKAASQWARAGGCDRIELADGERPDLLGFAAATGFERVAGICVRSLRRRPG</sequence>
<dbReference type="CDD" id="cd04301">
    <property type="entry name" value="NAT_SF"/>
    <property type="match status" value="1"/>
</dbReference>
<keyword evidence="2" id="KW-0012">Acyltransferase</keyword>
<dbReference type="SUPFAM" id="SSF55729">
    <property type="entry name" value="Acyl-CoA N-acyltransferases (Nat)"/>
    <property type="match status" value="1"/>
</dbReference>
<evidence type="ECO:0000313" key="4">
    <source>
        <dbReference type="EMBL" id="MCQ8239710.1"/>
    </source>
</evidence>
<name>A0ABT1VTP7_9PROT</name>